<dbReference type="Proteomes" id="UP000095284">
    <property type="component" value="Unplaced"/>
</dbReference>
<sequence>MHVLPVPLSRPLKFDDIKAADLLRETVHIRIMKTVCLVLIALAFATAVSAESLLYKTCKQFVFLESLEKKDGSCGKKYTEEQKRKCIYFEEHAKGPFPDRFSEVAIVTGLIHCEYLKCQLTEEYCERNKATFDRLSPQKQ</sequence>
<accession>A0A1I7RID0</accession>
<reference evidence="2" key="1">
    <citation type="submission" date="2016-11" db="UniProtKB">
        <authorList>
            <consortium name="WormBaseParasite"/>
        </authorList>
    </citation>
    <scope>IDENTIFICATION</scope>
</reference>
<proteinExistence type="predicted"/>
<organism evidence="1 2">
    <name type="scientific">Bursaphelenchus xylophilus</name>
    <name type="common">Pinewood nematode worm</name>
    <name type="synonym">Aphelenchoides xylophilus</name>
    <dbReference type="NCBI Taxonomy" id="6326"/>
    <lineage>
        <taxon>Eukaryota</taxon>
        <taxon>Metazoa</taxon>
        <taxon>Ecdysozoa</taxon>
        <taxon>Nematoda</taxon>
        <taxon>Chromadorea</taxon>
        <taxon>Rhabditida</taxon>
        <taxon>Tylenchina</taxon>
        <taxon>Tylenchomorpha</taxon>
        <taxon>Aphelenchoidea</taxon>
        <taxon>Aphelenchoididae</taxon>
        <taxon>Bursaphelenchus</taxon>
    </lineage>
</organism>
<name>A0A1I7RID0_BURXY</name>
<protein>
    <submittedName>
        <fullName evidence="2">Uncharacterized protein</fullName>
    </submittedName>
</protein>
<evidence type="ECO:0000313" key="1">
    <source>
        <dbReference type="Proteomes" id="UP000095284"/>
    </source>
</evidence>
<evidence type="ECO:0000313" key="2">
    <source>
        <dbReference type="WBParaSite" id="BXY_0045900.1"/>
    </source>
</evidence>
<dbReference type="AlphaFoldDB" id="A0A1I7RID0"/>
<dbReference type="WBParaSite" id="BXY_0045900.1">
    <property type="protein sequence ID" value="BXY_0045900.1"/>
    <property type="gene ID" value="BXY_0045900"/>
</dbReference>